<gene>
    <name evidence="2" type="ORF">LC0644_1536</name>
</gene>
<protein>
    <recommendedName>
        <fullName evidence="1">Mga helix-turn-helix domain-containing protein</fullName>
    </recommendedName>
</protein>
<sequence length="483" mass="55185">MVFDELFLDREERDRINIYSTLWEAPGHRLDIAATAITRGESYRQLRRRMEKIAADLVTMQSDAAPLLRRGDGNMIAPPSISLDRYRIFLYRRSLPGQLLIQTLKRPQLTLQMLLDETGFSRAAFFRRISALRLYLRKAGVTISLNPLALMGPEARVRQVYRQLLWQFVDFAHPLFSEILPQSRQLMRELDKAGLIQSDFSRAQLLFAANVHLHRLLANHSIVGTLDFDELAPRPTLTAALPSAFDNLPRKAAEDETWHLFLTQWRVPRFHSEQQFDAATLVGYHAARNTPAWQLVEKIRNEFSRTVVGIAPTVTTDLALAGNLLKILISERIFPGGAYIDLTRTASPMRAFYPRLEAALEAFFAREAPLENASKEIIDGFYQLLWPFMTDSAIADKLKVALDPLMPQPLYETVRLNLTQPAYIRLVTTEQQPDLVISAQNLAPGEEPIVPDTPVFYLASDRFESWSQLYQELFARSRKLIAH</sequence>
<dbReference type="Pfam" id="PF05043">
    <property type="entry name" value="Mga"/>
    <property type="match status" value="1"/>
</dbReference>
<dbReference type="AlphaFoldDB" id="A0A0C9QAS9"/>
<proteinExistence type="predicted"/>
<evidence type="ECO:0000259" key="1">
    <source>
        <dbReference type="Pfam" id="PF05043"/>
    </source>
</evidence>
<dbReference type="InterPro" id="IPR007737">
    <property type="entry name" value="Mga_HTH"/>
</dbReference>
<dbReference type="Proteomes" id="UP000032552">
    <property type="component" value="Unassembled WGS sequence"/>
</dbReference>
<accession>A0A0C9QAS9</accession>
<reference evidence="3" key="1">
    <citation type="submission" date="2014-05" db="EMBL/GenBank/DDBJ databases">
        <title>Whole genome sequencing of Lactobacillus casei NRIC0644.</title>
        <authorList>
            <person name="Atarashi H."/>
            <person name="Yoshida Y."/>
            <person name="Fujimura S."/>
            <person name="Tanaka N."/>
            <person name="Shiwa Y."/>
            <person name="Yoshikawa H."/>
            <person name="Okada S."/>
            <person name="Nakagawa J."/>
        </authorList>
    </citation>
    <scope>NUCLEOTIDE SEQUENCE [LARGE SCALE GENOMIC DNA]</scope>
    <source>
        <strain evidence="3">NRIC0644</strain>
    </source>
</reference>
<feature type="domain" description="Mga helix-turn-helix" evidence="1">
    <location>
        <begin position="89"/>
        <end position="164"/>
    </location>
</feature>
<evidence type="ECO:0000313" key="3">
    <source>
        <dbReference type="Proteomes" id="UP000032552"/>
    </source>
</evidence>
<name>A0A0C9QAS9_LACPA</name>
<comment type="caution">
    <text evidence="2">The sequence shown here is derived from an EMBL/GenBank/DDBJ whole genome shotgun (WGS) entry which is preliminary data.</text>
</comment>
<evidence type="ECO:0000313" key="2">
    <source>
        <dbReference type="EMBL" id="GAN36947.1"/>
    </source>
</evidence>
<dbReference type="EMBL" id="BAYM01000090">
    <property type="protein sequence ID" value="GAN36947.1"/>
    <property type="molecule type" value="Genomic_DNA"/>
</dbReference>
<organism evidence="2 3">
    <name type="scientific">Lacticaseibacillus paracasei NRIC 0644</name>
    <dbReference type="NCBI Taxonomy" id="1435038"/>
    <lineage>
        <taxon>Bacteria</taxon>
        <taxon>Bacillati</taxon>
        <taxon>Bacillota</taxon>
        <taxon>Bacilli</taxon>
        <taxon>Lactobacillales</taxon>
        <taxon>Lactobacillaceae</taxon>
        <taxon>Lacticaseibacillus</taxon>
    </lineage>
</organism>
<dbReference type="RefSeq" id="WP_003584459.1">
    <property type="nucleotide sequence ID" value="NZ_BAYM01000090.1"/>
</dbReference>